<evidence type="ECO:0000313" key="2">
    <source>
        <dbReference type="Proteomes" id="UP001189624"/>
    </source>
</evidence>
<dbReference type="EMBL" id="OY731400">
    <property type="protein sequence ID" value="CAJ1943524.1"/>
    <property type="molecule type" value="Genomic_DNA"/>
</dbReference>
<reference evidence="1" key="1">
    <citation type="submission" date="2023-10" db="EMBL/GenBank/DDBJ databases">
        <authorList>
            <person name="Domelevo Entfellner J.-B."/>
        </authorList>
    </citation>
    <scope>NUCLEOTIDE SEQUENCE</scope>
</reference>
<keyword evidence="2" id="KW-1185">Reference proteome</keyword>
<protein>
    <submittedName>
        <fullName evidence="1">Uncharacterized protein</fullName>
    </submittedName>
</protein>
<dbReference type="AlphaFoldDB" id="A0AA86S6S0"/>
<dbReference type="Proteomes" id="UP001189624">
    <property type="component" value="Chromosome 3"/>
</dbReference>
<accession>A0AA86S6S0</accession>
<sequence length="99" mass="11421">MIFKEHSYSSKDSQNVNLKQPAGIRTLLGIRLCNEIEITEKRLRAKVRPDPFALHSLVLYTNNWENYDPPSVTQKDLLSKLPYNFTQGNVHLPPSENIQ</sequence>
<name>A0AA86S6S0_9FABA</name>
<gene>
    <name evidence="1" type="ORF">AYBTSS11_LOCUS11401</name>
</gene>
<dbReference type="Gramene" id="rna-AYBTSS11_LOCUS11401">
    <property type="protein sequence ID" value="CAJ1943524.1"/>
    <property type="gene ID" value="gene-AYBTSS11_LOCUS11401"/>
</dbReference>
<evidence type="ECO:0000313" key="1">
    <source>
        <dbReference type="EMBL" id="CAJ1943524.1"/>
    </source>
</evidence>
<proteinExistence type="predicted"/>
<organism evidence="1 2">
    <name type="scientific">Sphenostylis stenocarpa</name>
    <dbReference type="NCBI Taxonomy" id="92480"/>
    <lineage>
        <taxon>Eukaryota</taxon>
        <taxon>Viridiplantae</taxon>
        <taxon>Streptophyta</taxon>
        <taxon>Embryophyta</taxon>
        <taxon>Tracheophyta</taxon>
        <taxon>Spermatophyta</taxon>
        <taxon>Magnoliopsida</taxon>
        <taxon>eudicotyledons</taxon>
        <taxon>Gunneridae</taxon>
        <taxon>Pentapetalae</taxon>
        <taxon>rosids</taxon>
        <taxon>fabids</taxon>
        <taxon>Fabales</taxon>
        <taxon>Fabaceae</taxon>
        <taxon>Papilionoideae</taxon>
        <taxon>50 kb inversion clade</taxon>
        <taxon>NPAAA clade</taxon>
        <taxon>indigoferoid/millettioid clade</taxon>
        <taxon>Phaseoleae</taxon>
        <taxon>Sphenostylis</taxon>
    </lineage>
</organism>